<reference evidence="1 2" key="1">
    <citation type="journal article" date="2007" name="Nature">
        <title>Evolution of genes and genomes on the Drosophila phylogeny.</title>
        <authorList>
            <consortium name="Drosophila 12 Genomes Consortium"/>
            <person name="Clark A.G."/>
            <person name="Eisen M.B."/>
            <person name="Smith D.R."/>
            <person name="Bergman C.M."/>
            <person name="Oliver B."/>
            <person name="Markow T.A."/>
            <person name="Kaufman T.C."/>
            <person name="Kellis M."/>
            <person name="Gelbart W."/>
            <person name="Iyer V.N."/>
            <person name="Pollard D.A."/>
            <person name="Sackton T.B."/>
            <person name="Larracuente A.M."/>
            <person name="Singh N.D."/>
            <person name="Abad J.P."/>
            <person name="Abt D.N."/>
            <person name="Adryan B."/>
            <person name="Aguade M."/>
            <person name="Akashi H."/>
            <person name="Anderson W.W."/>
            <person name="Aquadro C.F."/>
            <person name="Ardell D.H."/>
            <person name="Arguello R."/>
            <person name="Artieri C.G."/>
            <person name="Barbash D.A."/>
            <person name="Barker D."/>
            <person name="Barsanti P."/>
            <person name="Batterham P."/>
            <person name="Batzoglou S."/>
            <person name="Begun D."/>
            <person name="Bhutkar A."/>
            <person name="Blanco E."/>
            <person name="Bosak S.A."/>
            <person name="Bradley R.K."/>
            <person name="Brand A.D."/>
            <person name="Brent M.R."/>
            <person name="Brooks A.N."/>
            <person name="Brown R.H."/>
            <person name="Butlin R.K."/>
            <person name="Caggese C."/>
            <person name="Calvi B.R."/>
            <person name="Bernardo de Carvalho A."/>
            <person name="Caspi A."/>
            <person name="Castrezana S."/>
            <person name="Celniker S.E."/>
            <person name="Chang J.L."/>
            <person name="Chapple C."/>
            <person name="Chatterji S."/>
            <person name="Chinwalla A."/>
            <person name="Civetta A."/>
            <person name="Clifton S.W."/>
            <person name="Comeron J.M."/>
            <person name="Costello J.C."/>
            <person name="Coyne J.A."/>
            <person name="Daub J."/>
            <person name="David R.G."/>
            <person name="Delcher A.L."/>
            <person name="Delehaunty K."/>
            <person name="Do C.B."/>
            <person name="Ebling H."/>
            <person name="Edwards K."/>
            <person name="Eickbush T."/>
            <person name="Evans J.D."/>
            <person name="Filipski A."/>
            <person name="Findeiss S."/>
            <person name="Freyhult E."/>
            <person name="Fulton L."/>
            <person name="Fulton R."/>
            <person name="Garcia A.C."/>
            <person name="Gardiner A."/>
            <person name="Garfield D.A."/>
            <person name="Garvin B.E."/>
            <person name="Gibson G."/>
            <person name="Gilbert D."/>
            <person name="Gnerre S."/>
            <person name="Godfrey J."/>
            <person name="Good R."/>
            <person name="Gotea V."/>
            <person name="Gravely B."/>
            <person name="Greenberg A.J."/>
            <person name="Griffiths-Jones S."/>
            <person name="Gross S."/>
            <person name="Guigo R."/>
            <person name="Gustafson E.A."/>
            <person name="Haerty W."/>
            <person name="Hahn M.W."/>
            <person name="Halligan D.L."/>
            <person name="Halpern A.L."/>
            <person name="Halter G.M."/>
            <person name="Han M.V."/>
            <person name="Heger A."/>
            <person name="Hillier L."/>
            <person name="Hinrichs A.S."/>
            <person name="Holmes I."/>
            <person name="Hoskins R.A."/>
            <person name="Hubisz M.J."/>
            <person name="Hultmark D."/>
            <person name="Huntley M.A."/>
            <person name="Jaffe D.B."/>
            <person name="Jagadeeshan S."/>
            <person name="Jeck W.R."/>
            <person name="Johnson J."/>
            <person name="Jones C.D."/>
            <person name="Jordan W.C."/>
            <person name="Karpen G.H."/>
            <person name="Kataoka E."/>
            <person name="Keightley P.D."/>
            <person name="Kheradpour P."/>
            <person name="Kirkness E.F."/>
            <person name="Koerich L.B."/>
            <person name="Kristiansen K."/>
            <person name="Kudrna D."/>
            <person name="Kulathinal R.J."/>
            <person name="Kumar S."/>
            <person name="Kwok R."/>
            <person name="Lander E."/>
            <person name="Langley C.H."/>
            <person name="Lapoint R."/>
            <person name="Lazzaro B.P."/>
            <person name="Lee S.J."/>
            <person name="Levesque L."/>
            <person name="Li R."/>
            <person name="Lin C.F."/>
            <person name="Lin M.F."/>
            <person name="Lindblad-Toh K."/>
            <person name="Llopart A."/>
            <person name="Long M."/>
            <person name="Low L."/>
            <person name="Lozovsky E."/>
            <person name="Lu J."/>
            <person name="Luo M."/>
            <person name="Machado C.A."/>
            <person name="Makalowski W."/>
            <person name="Marzo M."/>
            <person name="Matsuda M."/>
            <person name="Matzkin L."/>
            <person name="McAllister B."/>
            <person name="McBride C.S."/>
            <person name="McKernan B."/>
            <person name="McKernan K."/>
            <person name="Mendez-Lago M."/>
            <person name="Minx P."/>
            <person name="Mollenhauer M.U."/>
            <person name="Montooth K."/>
            <person name="Mount S.M."/>
            <person name="Mu X."/>
            <person name="Myers E."/>
            <person name="Negre B."/>
            <person name="Newfeld S."/>
            <person name="Nielsen R."/>
            <person name="Noor M.A."/>
            <person name="O'Grady P."/>
            <person name="Pachter L."/>
            <person name="Papaceit M."/>
            <person name="Parisi M.J."/>
            <person name="Parisi M."/>
            <person name="Parts L."/>
            <person name="Pedersen J.S."/>
            <person name="Pesole G."/>
            <person name="Phillippy A.M."/>
            <person name="Ponting C.P."/>
            <person name="Pop M."/>
            <person name="Porcelli D."/>
            <person name="Powell J.R."/>
            <person name="Prohaska S."/>
            <person name="Pruitt K."/>
            <person name="Puig M."/>
            <person name="Quesneville H."/>
            <person name="Ram K.R."/>
            <person name="Rand D."/>
            <person name="Rasmussen M.D."/>
            <person name="Reed L.K."/>
            <person name="Reenan R."/>
            <person name="Reily A."/>
            <person name="Remington K.A."/>
            <person name="Rieger T.T."/>
            <person name="Ritchie M.G."/>
            <person name="Robin C."/>
            <person name="Rogers Y.H."/>
            <person name="Rohde C."/>
            <person name="Rozas J."/>
            <person name="Rubenfield M.J."/>
            <person name="Ruiz A."/>
            <person name="Russo S."/>
            <person name="Salzberg S.L."/>
            <person name="Sanchez-Gracia A."/>
            <person name="Saranga D.J."/>
            <person name="Sato H."/>
            <person name="Schaeffer S.W."/>
            <person name="Schatz M.C."/>
            <person name="Schlenke T."/>
            <person name="Schwartz R."/>
            <person name="Segarra C."/>
            <person name="Singh R.S."/>
            <person name="Sirot L."/>
            <person name="Sirota M."/>
            <person name="Sisneros N.B."/>
            <person name="Smith C.D."/>
            <person name="Smith T.F."/>
            <person name="Spieth J."/>
            <person name="Stage D.E."/>
            <person name="Stark A."/>
            <person name="Stephan W."/>
            <person name="Strausberg R.L."/>
            <person name="Strempel S."/>
            <person name="Sturgill D."/>
            <person name="Sutton G."/>
            <person name="Sutton G.G."/>
            <person name="Tao W."/>
            <person name="Teichmann S."/>
            <person name="Tobari Y.N."/>
            <person name="Tomimura Y."/>
            <person name="Tsolas J.M."/>
            <person name="Valente V.L."/>
            <person name="Venter E."/>
            <person name="Venter J.C."/>
            <person name="Vicario S."/>
            <person name="Vieira F.G."/>
            <person name="Vilella A.J."/>
            <person name="Villasante A."/>
            <person name="Walenz B."/>
            <person name="Wang J."/>
            <person name="Wasserman M."/>
            <person name="Watts T."/>
            <person name="Wilson D."/>
            <person name="Wilson R.K."/>
            <person name="Wing R.A."/>
            <person name="Wolfner M.F."/>
            <person name="Wong A."/>
            <person name="Wong G.K."/>
            <person name="Wu C.I."/>
            <person name="Wu G."/>
            <person name="Yamamoto D."/>
            <person name="Yang H.P."/>
            <person name="Yang S.P."/>
            <person name="Yorke J.A."/>
            <person name="Yoshida K."/>
            <person name="Zdobnov E."/>
            <person name="Zhang P."/>
            <person name="Zhang Y."/>
            <person name="Zimin A.V."/>
            <person name="Baldwin J."/>
            <person name="Abdouelleil A."/>
            <person name="Abdulkadir J."/>
            <person name="Abebe A."/>
            <person name="Abera B."/>
            <person name="Abreu J."/>
            <person name="Acer S.C."/>
            <person name="Aftuck L."/>
            <person name="Alexander A."/>
            <person name="An P."/>
            <person name="Anderson E."/>
            <person name="Anderson S."/>
            <person name="Arachi H."/>
            <person name="Azer M."/>
            <person name="Bachantsang P."/>
            <person name="Barry A."/>
            <person name="Bayul T."/>
            <person name="Berlin A."/>
            <person name="Bessette D."/>
            <person name="Bloom T."/>
            <person name="Blye J."/>
            <person name="Boguslavskiy L."/>
            <person name="Bonnet C."/>
            <person name="Boukhgalter B."/>
            <person name="Bourzgui I."/>
            <person name="Brown A."/>
            <person name="Cahill P."/>
            <person name="Channer S."/>
            <person name="Cheshatsang Y."/>
            <person name="Chuda L."/>
            <person name="Citroen M."/>
            <person name="Collymore A."/>
            <person name="Cooke P."/>
            <person name="Costello M."/>
            <person name="D'Aco K."/>
            <person name="Daza R."/>
            <person name="De Haan G."/>
            <person name="DeGray S."/>
            <person name="DeMaso C."/>
            <person name="Dhargay N."/>
            <person name="Dooley K."/>
            <person name="Dooley E."/>
            <person name="Doricent M."/>
            <person name="Dorje P."/>
            <person name="Dorjee K."/>
            <person name="Dupes A."/>
            <person name="Elong R."/>
            <person name="Falk J."/>
            <person name="Farina A."/>
            <person name="Faro S."/>
            <person name="Ferguson D."/>
            <person name="Fisher S."/>
            <person name="Foley C.D."/>
            <person name="Franke A."/>
            <person name="Friedrich D."/>
            <person name="Gadbois L."/>
            <person name="Gearin G."/>
            <person name="Gearin C.R."/>
            <person name="Giannoukos G."/>
            <person name="Goode T."/>
            <person name="Graham J."/>
            <person name="Grandbois E."/>
            <person name="Grewal S."/>
            <person name="Gyaltsen K."/>
            <person name="Hafez N."/>
            <person name="Hagos B."/>
            <person name="Hall J."/>
            <person name="Henson C."/>
            <person name="Hollinger A."/>
            <person name="Honan T."/>
            <person name="Huard M.D."/>
            <person name="Hughes L."/>
            <person name="Hurhula B."/>
            <person name="Husby M.E."/>
            <person name="Kamat A."/>
            <person name="Kanga B."/>
            <person name="Kashin S."/>
            <person name="Khazanovich D."/>
            <person name="Kisner P."/>
            <person name="Lance K."/>
            <person name="Lara M."/>
            <person name="Lee W."/>
            <person name="Lennon N."/>
            <person name="Letendre F."/>
            <person name="LeVine R."/>
            <person name="Lipovsky A."/>
            <person name="Liu X."/>
            <person name="Liu J."/>
            <person name="Liu S."/>
            <person name="Lokyitsang T."/>
            <person name="Lokyitsang Y."/>
            <person name="Lubonja R."/>
            <person name="Lui A."/>
            <person name="MacDonald P."/>
            <person name="Magnisalis V."/>
            <person name="Maru K."/>
            <person name="Matthews C."/>
            <person name="McCusker W."/>
            <person name="McDonough S."/>
            <person name="Mehta T."/>
            <person name="Meldrim J."/>
            <person name="Meneus L."/>
            <person name="Mihai O."/>
            <person name="Mihalev A."/>
            <person name="Mihova T."/>
            <person name="Mittelman R."/>
            <person name="Mlenga V."/>
            <person name="Montmayeur A."/>
            <person name="Mulrain L."/>
            <person name="Navidi A."/>
            <person name="Naylor J."/>
            <person name="Negash T."/>
            <person name="Nguyen T."/>
            <person name="Nguyen N."/>
            <person name="Nicol R."/>
            <person name="Norbu C."/>
            <person name="Norbu N."/>
            <person name="Novod N."/>
            <person name="O'Neill B."/>
            <person name="Osman S."/>
            <person name="Markiewicz E."/>
            <person name="Oyono O.L."/>
            <person name="Patti C."/>
            <person name="Phunkhang P."/>
            <person name="Pierre F."/>
            <person name="Priest M."/>
            <person name="Raghuraman S."/>
            <person name="Rege F."/>
            <person name="Reyes R."/>
            <person name="Rise C."/>
            <person name="Rogov P."/>
            <person name="Ross K."/>
            <person name="Ryan E."/>
            <person name="Settipalli S."/>
            <person name="Shea T."/>
            <person name="Sherpa N."/>
            <person name="Shi L."/>
            <person name="Shih D."/>
            <person name="Sparrow T."/>
            <person name="Spaulding J."/>
            <person name="Stalker J."/>
            <person name="Stange-Thomann N."/>
            <person name="Stavropoulos S."/>
            <person name="Stone C."/>
            <person name="Strader C."/>
            <person name="Tesfaye S."/>
            <person name="Thomson T."/>
            <person name="Thoulutsang Y."/>
            <person name="Thoulutsang D."/>
            <person name="Topham K."/>
            <person name="Topping I."/>
            <person name="Tsamla T."/>
            <person name="Vassiliev H."/>
            <person name="Vo A."/>
            <person name="Wangchuk T."/>
            <person name="Wangdi T."/>
            <person name="Weiand M."/>
            <person name="Wilkinson J."/>
            <person name="Wilson A."/>
            <person name="Yadav S."/>
            <person name="Young G."/>
            <person name="Yu Q."/>
            <person name="Zembek L."/>
            <person name="Zhong D."/>
            <person name="Zimmer A."/>
            <person name="Zwirko Z."/>
            <person name="Jaffe D.B."/>
            <person name="Alvarez P."/>
            <person name="Brockman W."/>
            <person name="Butler J."/>
            <person name="Chin C."/>
            <person name="Gnerre S."/>
            <person name="Grabherr M."/>
            <person name="Kleber M."/>
            <person name="Mauceli E."/>
            <person name="MacCallum I."/>
        </authorList>
    </citation>
    <scope>NUCLEOTIDE SEQUENCE [LARGE SCALE GENOMIC DNA]</scope>
    <source>
        <strain evidence="2">MSH-3 / Tucson 14011-0111.49</strain>
    </source>
</reference>
<accession>B4GWH4</accession>
<keyword evidence="2" id="KW-1185">Reference proteome</keyword>
<gene>
    <name evidence="1" type="primary">Dper\GL16556</name>
    <name evidence="1" type="ORF">Dper_GL16556</name>
</gene>
<evidence type="ECO:0000313" key="1">
    <source>
        <dbReference type="EMBL" id="EDW27058.1"/>
    </source>
</evidence>
<organism evidence="2">
    <name type="scientific">Drosophila persimilis</name>
    <name type="common">Fruit fly</name>
    <dbReference type="NCBI Taxonomy" id="7234"/>
    <lineage>
        <taxon>Eukaryota</taxon>
        <taxon>Metazoa</taxon>
        <taxon>Ecdysozoa</taxon>
        <taxon>Arthropoda</taxon>
        <taxon>Hexapoda</taxon>
        <taxon>Insecta</taxon>
        <taxon>Pterygota</taxon>
        <taxon>Neoptera</taxon>
        <taxon>Endopterygota</taxon>
        <taxon>Diptera</taxon>
        <taxon>Brachycera</taxon>
        <taxon>Muscomorpha</taxon>
        <taxon>Ephydroidea</taxon>
        <taxon>Drosophilidae</taxon>
        <taxon>Drosophila</taxon>
        <taxon>Sophophora</taxon>
    </lineage>
</organism>
<dbReference type="EMBL" id="CH479194">
    <property type="protein sequence ID" value="EDW27058.1"/>
    <property type="molecule type" value="Genomic_DNA"/>
</dbReference>
<sequence>MSVIPVARGCGLWPGRPFGPATAMAAREDWTVPAAGCPAAGHSHDAAAVSLPLQQGPVIDAHLN</sequence>
<proteinExistence type="predicted"/>
<protein>
    <submittedName>
        <fullName evidence="1">GL16556</fullName>
    </submittedName>
</protein>
<dbReference type="Proteomes" id="UP000008744">
    <property type="component" value="Unassembled WGS sequence"/>
</dbReference>
<name>B4GWH4_DROPE</name>
<evidence type="ECO:0000313" key="2">
    <source>
        <dbReference type="Proteomes" id="UP000008744"/>
    </source>
</evidence>
<dbReference type="AlphaFoldDB" id="B4GWH4"/>
<dbReference type="HOGENOM" id="CLU_2869951_0_0_1"/>